<evidence type="ECO:0000313" key="1">
    <source>
        <dbReference type="EMBL" id="CAE0142156.1"/>
    </source>
</evidence>
<gene>
    <name evidence="1" type="ORF">HERI1096_LOCUS34179</name>
</gene>
<accession>A0A7S3BQI7</accession>
<reference evidence="1" key="1">
    <citation type="submission" date="2021-01" db="EMBL/GenBank/DDBJ databases">
        <authorList>
            <person name="Corre E."/>
            <person name="Pelletier E."/>
            <person name="Niang G."/>
            <person name="Scheremetjew M."/>
            <person name="Finn R."/>
            <person name="Kale V."/>
            <person name="Holt S."/>
            <person name="Cochrane G."/>
            <person name="Meng A."/>
            <person name="Brown T."/>
            <person name="Cohen L."/>
        </authorList>
    </citation>
    <scope>NUCLEOTIDE SEQUENCE</scope>
    <source>
        <strain evidence="1">CCMP281</strain>
    </source>
</reference>
<sequence length="121" mass="13752">MDKKRGRGKWRCMGRNAIKQKGKWRCIDNAKRSKHNKATTLHERVVNGKADFPVMIAREMAKRMQAKASKSAIAKTSMKMRHGTNDLRAAYRRVPTSQPEFTVQSVTPMKKTGLMESGVFS</sequence>
<organism evidence="1">
    <name type="scientific">Haptolina ericina</name>
    <dbReference type="NCBI Taxonomy" id="156174"/>
    <lineage>
        <taxon>Eukaryota</taxon>
        <taxon>Haptista</taxon>
        <taxon>Haptophyta</taxon>
        <taxon>Prymnesiophyceae</taxon>
        <taxon>Prymnesiales</taxon>
        <taxon>Prymnesiaceae</taxon>
        <taxon>Haptolina</taxon>
    </lineage>
</organism>
<dbReference type="AlphaFoldDB" id="A0A7S3BQI7"/>
<name>A0A7S3BQI7_9EUKA</name>
<proteinExistence type="predicted"/>
<protein>
    <submittedName>
        <fullName evidence="1">Uncharacterized protein</fullName>
    </submittedName>
</protein>
<dbReference type="EMBL" id="HBHX01061875">
    <property type="protein sequence ID" value="CAE0142156.1"/>
    <property type="molecule type" value="Transcribed_RNA"/>
</dbReference>